<proteinExistence type="predicted"/>
<dbReference type="EMBL" id="JACEFO010001706">
    <property type="protein sequence ID" value="KAF8718840.1"/>
    <property type="molecule type" value="Genomic_DNA"/>
</dbReference>
<dbReference type="AlphaFoldDB" id="A0A835C178"/>
<gene>
    <name evidence="2" type="ORF">HU200_025147</name>
</gene>
<name>A0A835C178_9POAL</name>
<accession>A0A835C178</accession>
<evidence type="ECO:0000313" key="3">
    <source>
        <dbReference type="Proteomes" id="UP000636709"/>
    </source>
</evidence>
<sequence length="148" mass="16421">MTRSIPKISKGYIALKESIILNVLSATVDFPTCESIRMWQQINDRLIRSTTGLVQMPPDLNNTGDAVRVFFHIVKKICNSLEKTLVRAEFDDYPDDCYFHGTACIVEMLNRYAKKSDGGDGYSGGDNGHQSPQLPAEIGVPCHAQKEG</sequence>
<feature type="region of interest" description="Disordered" evidence="1">
    <location>
        <begin position="117"/>
        <end position="148"/>
    </location>
</feature>
<evidence type="ECO:0000256" key="1">
    <source>
        <dbReference type="SAM" id="MobiDB-lite"/>
    </source>
</evidence>
<comment type="caution">
    <text evidence="2">The sequence shown here is derived from an EMBL/GenBank/DDBJ whole genome shotgun (WGS) entry which is preliminary data.</text>
</comment>
<dbReference type="OrthoDB" id="849137at2759"/>
<protein>
    <submittedName>
        <fullName evidence="2">Uncharacterized protein</fullName>
    </submittedName>
</protein>
<dbReference type="Proteomes" id="UP000636709">
    <property type="component" value="Unassembled WGS sequence"/>
</dbReference>
<evidence type="ECO:0000313" key="2">
    <source>
        <dbReference type="EMBL" id="KAF8718840.1"/>
    </source>
</evidence>
<reference evidence="2" key="1">
    <citation type="submission" date="2020-07" db="EMBL/GenBank/DDBJ databases">
        <title>Genome sequence and genetic diversity analysis of an under-domesticated orphan crop, white fonio (Digitaria exilis).</title>
        <authorList>
            <person name="Bennetzen J.L."/>
            <person name="Chen S."/>
            <person name="Ma X."/>
            <person name="Wang X."/>
            <person name="Yssel A.E.J."/>
            <person name="Chaluvadi S.R."/>
            <person name="Johnson M."/>
            <person name="Gangashetty P."/>
            <person name="Hamidou F."/>
            <person name="Sanogo M.D."/>
            <person name="Zwaenepoel A."/>
            <person name="Wallace J."/>
            <person name="Van De Peer Y."/>
            <person name="Van Deynze A."/>
        </authorList>
    </citation>
    <scope>NUCLEOTIDE SEQUENCE</scope>
    <source>
        <tissue evidence="2">Leaves</tissue>
    </source>
</reference>
<organism evidence="2 3">
    <name type="scientific">Digitaria exilis</name>
    <dbReference type="NCBI Taxonomy" id="1010633"/>
    <lineage>
        <taxon>Eukaryota</taxon>
        <taxon>Viridiplantae</taxon>
        <taxon>Streptophyta</taxon>
        <taxon>Embryophyta</taxon>
        <taxon>Tracheophyta</taxon>
        <taxon>Spermatophyta</taxon>
        <taxon>Magnoliopsida</taxon>
        <taxon>Liliopsida</taxon>
        <taxon>Poales</taxon>
        <taxon>Poaceae</taxon>
        <taxon>PACMAD clade</taxon>
        <taxon>Panicoideae</taxon>
        <taxon>Panicodae</taxon>
        <taxon>Paniceae</taxon>
        <taxon>Anthephorinae</taxon>
        <taxon>Digitaria</taxon>
    </lineage>
</organism>
<keyword evidence="3" id="KW-1185">Reference proteome</keyword>